<comment type="caution">
    <text evidence="1">The sequence shown here is derived from an EMBL/GenBank/DDBJ whole genome shotgun (WGS) entry which is preliminary data.</text>
</comment>
<reference evidence="1 2" key="1">
    <citation type="submission" date="2020-10" db="EMBL/GenBank/DDBJ databases">
        <title>The Coptis chinensis genome and diversification of protoberbering-type alkaloids.</title>
        <authorList>
            <person name="Wang B."/>
            <person name="Shu S."/>
            <person name="Song C."/>
            <person name="Liu Y."/>
        </authorList>
    </citation>
    <scope>NUCLEOTIDE SEQUENCE [LARGE SCALE GENOMIC DNA]</scope>
    <source>
        <strain evidence="1">HL-2020</strain>
        <tissue evidence="1">Leaf</tissue>
    </source>
</reference>
<dbReference type="EMBL" id="JADFTS010000009">
    <property type="protein sequence ID" value="KAF9589295.1"/>
    <property type="molecule type" value="Genomic_DNA"/>
</dbReference>
<proteinExistence type="predicted"/>
<dbReference type="Gene3D" id="2.120.10.80">
    <property type="entry name" value="Kelch-type beta propeller"/>
    <property type="match status" value="1"/>
</dbReference>
<dbReference type="SUPFAM" id="SSF117281">
    <property type="entry name" value="Kelch motif"/>
    <property type="match status" value="1"/>
</dbReference>
<organism evidence="1 2">
    <name type="scientific">Coptis chinensis</name>
    <dbReference type="NCBI Taxonomy" id="261450"/>
    <lineage>
        <taxon>Eukaryota</taxon>
        <taxon>Viridiplantae</taxon>
        <taxon>Streptophyta</taxon>
        <taxon>Embryophyta</taxon>
        <taxon>Tracheophyta</taxon>
        <taxon>Spermatophyta</taxon>
        <taxon>Magnoliopsida</taxon>
        <taxon>Ranunculales</taxon>
        <taxon>Ranunculaceae</taxon>
        <taxon>Coptidoideae</taxon>
        <taxon>Coptis</taxon>
    </lineage>
</organism>
<dbReference type="OrthoDB" id="1083034at2759"/>
<evidence type="ECO:0000313" key="2">
    <source>
        <dbReference type="Proteomes" id="UP000631114"/>
    </source>
</evidence>
<dbReference type="AlphaFoldDB" id="A0A835GXG5"/>
<gene>
    <name evidence="1" type="ORF">IFM89_022365</name>
</gene>
<sequence length="241" mass="26534">MFSGSFALGTKIFMMGGCIPGDLRSTLSQGSVDVFSFDTKSDVDSFEWRKEPTHLLAKRFNPALVATHSKIYMFGDNRFNPEPPTPWAEVYDPESNLSSPLPDHPPELSVKSFEHIFAALVANVDKIICVQCARASYFDMINGSWTQISFPFCEPYNCTLSFRFGLDSLIDVVTRKIAIVEIKINVCMSSMSSCSGASTSSSSGSSSCLIGGEVVGHKPYKSDFWWCNFDGGVRHRFALGA</sequence>
<protein>
    <recommendedName>
        <fullName evidence="3">F-box/kelch-repeat protein</fullName>
    </recommendedName>
</protein>
<keyword evidence="2" id="KW-1185">Reference proteome</keyword>
<evidence type="ECO:0008006" key="3">
    <source>
        <dbReference type="Google" id="ProtNLM"/>
    </source>
</evidence>
<dbReference type="Proteomes" id="UP000631114">
    <property type="component" value="Unassembled WGS sequence"/>
</dbReference>
<evidence type="ECO:0000313" key="1">
    <source>
        <dbReference type="EMBL" id="KAF9589295.1"/>
    </source>
</evidence>
<name>A0A835GXG5_9MAGN</name>
<accession>A0A835GXG5</accession>
<dbReference type="InterPro" id="IPR015915">
    <property type="entry name" value="Kelch-typ_b-propeller"/>
</dbReference>